<dbReference type="EMBL" id="NIZW01000011">
    <property type="protein sequence ID" value="PHQ34376.1"/>
    <property type="molecule type" value="Genomic_DNA"/>
</dbReference>
<proteinExistence type="predicted"/>
<reference evidence="2 3" key="1">
    <citation type="submission" date="2017-06" db="EMBL/GenBank/DDBJ databases">
        <title>Description of Rhodopirellula bahusiensis sp. nov.</title>
        <authorList>
            <person name="Kizina J."/>
            <person name="Harder J."/>
        </authorList>
    </citation>
    <scope>NUCLEOTIDE SEQUENCE [LARGE SCALE GENOMIC DNA]</scope>
    <source>
        <strain evidence="2 3">SWK21</strain>
    </source>
</reference>
<dbReference type="Proteomes" id="UP000225740">
    <property type="component" value="Unassembled WGS sequence"/>
</dbReference>
<accession>A0A2G1W5S4</accession>
<keyword evidence="3" id="KW-1185">Reference proteome</keyword>
<feature type="region of interest" description="Disordered" evidence="1">
    <location>
        <begin position="61"/>
        <end position="109"/>
    </location>
</feature>
<comment type="caution">
    <text evidence="2">The sequence shown here is derived from an EMBL/GenBank/DDBJ whole genome shotgun (WGS) entry which is preliminary data.</text>
</comment>
<name>A0A2G1W5S4_9BACT</name>
<evidence type="ECO:0000256" key="1">
    <source>
        <dbReference type="SAM" id="MobiDB-lite"/>
    </source>
</evidence>
<gene>
    <name evidence="2" type="ORF">CEE69_15270</name>
</gene>
<sequence length="170" mass="18919">MSRKVSKDFNSTGFSINLEGEIGAPVNDPEFVIEEIKKYYDVAEESLRVQIGRYQEEGVIEARPATNGHQSSRQQAPPQKKTTPSPDGTGHVNRINGNAAHADEPFHPPATNKQIQFLLTLGKREGLTKPQLEQKAKTIIGRDTDLYDMTRREAGSVIDQFMPANSKNSR</sequence>
<protein>
    <submittedName>
        <fullName evidence="2">Uncharacterized protein</fullName>
    </submittedName>
</protein>
<evidence type="ECO:0000313" key="3">
    <source>
        <dbReference type="Proteomes" id="UP000225740"/>
    </source>
</evidence>
<evidence type="ECO:0000313" key="2">
    <source>
        <dbReference type="EMBL" id="PHQ34376.1"/>
    </source>
</evidence>
<feature type="compositionally biased region" description="Polar residues" evidence="1">
    <location>
        <begin position="67"/>
        <end position="86"/>
    </location>
</feature>
<dbReference type="AlphaFoldDB" id="A0A2G1W5S4"/>
<organism evidence="2 3">
    <name type="scientific">Rhodopirellula bahusiensis</name>
    <dbReference type="NCBI Taxonomy" id="2014065"/>
    <lineage>
        <taxon>Bacteria</taxon>
        <taxon>Pseudomonadati</taxon>
        <taxon>Planctomycetota</taxon>
        <taxon>Planctomycetia</taxon>
        <taxon>Pirellulales</taxon>
        <taxon>Pirellulaceae</taxon>
        <taxon>Rhodopirellula</taxon>
    </lineage>
</organism>
<feature type="region of interest" description="Disordered" evidence="1">
    <location>
        <begin position="1"/>
        <end position="21"/>
    </location>
</feature>